<protein>
    <recommendedName>
        <fullName evidence="3">F-box domain-containing protein</fullName>
    </recommendedName>
</protein>
<evidence type="ECO:0000313" key="1">
    <source>
        <dbReference type="EMBL" id="KAG7441792.1"/>
    </source>
</evidence>
<dbReference type="OrthoDB" id="3365698at2759"/>
<organism evidence="1 2">
    <name type="scientific">Guyanagaster necrorhizus</name>
    <dbReference type="NCBI Taxonomy" id="856835"/>
    <lineage>
        <taxon>Eukaryota</taxon>
        <taxon>Fungi</taxon>
        <taxon>Dikarya</taxon>
        <taxon>Basidiomycota</taxon>
        <taxon>Agaricomycotina</taxon>
        <taxon>Agaricomycetes</taxon>
        <taxon>Agaricomycetidae</taxon>
        <taxon>Agaricales</taxon>
        <taxon>Marasmiineae</taxon>
        <taxon>Physalacriaceae</taxon>
        <taxon>Guyanagaster</taxon>
    </lineage>
</organism>
<name>A0A9P7VJT1_9AGAR</name>
<proteinExistence type="predicted"/>
<dbReference type="GeneID" id="66112914"/>
<dbReference type="EMBL" id="MU250556">
    <property type="protein sequence ID" value="KAG7441792.1"/>
    <property type="molecule type" value="Genomic_DNA"/>
</dbReference>
<accession>A0A9P7VJT1</accession>
<dbReference type="Proteomes" id="UP000812287">
    <property type="component" value="Unassembled WGS sequence"/>
</dbReference>
<dbReference type="AlphaFoldDB" id="A0A9P7VJT1"/>
<evidence type="ECO:0008006" key="3">
    <source>
        <dbReference type="Google" id="ProtNLM"/>
    </source>
</evidence>
<dbReference type="RefSeq" id="XP_043035292.1">
    <property type="nucleotide sequence ID" value="XM_043190617.1"/>
</dbReference>
<sequence>MESPTPPSDGSPSSDTYVKRIRTCFADHNDNRLYRPSPNVADTRRKYPAVPAISRSYLRQGPELLNLNFQGDPLAHIAGSASSIFKQFLESNDTISDTDTKFLEGYIAGKQNFVEELDTHLAELSAAQKALTTFRSTITSDIAQRKKALHPIRRFPPEVLSEIFLQCIDENGMGSEVDRFLHKTSFRPKSSLDPSQCPWTLSQVCRRWRAVSLAFCSLWSNIYLYIRDKKPRKCIDMLILQLHRSGTHPLKVAFTAPHSMKDFPPIIDVLISSCRRWKTLFLSENCMSQIAQIEGSLPILSALYIVPVSSSSITIDPFAFRDMPSLHTIGGDISILQCCNLPWTQIKSVIYPCHWGIHVFMNDTIPPGTDAITAPYLVSLTITTSTEFPPILDHLVLPSLQILSANHDKGVVPLVKRSKCPLQQLEIGLTESTFHCQMLLAVMPASLLTFTSTIRGTRAYYADDFEKLKSATSHMHDLKSVDLTYKPNTFYEGQRMTVLETEYPVLTARDYGNLFSIWDSDSDSN</sequence>
<keyword evidence="2" id="KW-1185">Reference proteome</keyword>
<comment type="caution">
    <text evidence="1">The sequence shown here is derived from an EMBL/GenBank/DDBJ whole genome shotgun (WGS) entry which is preliminary data.</text>
</comment>
<reference evidence="1" key="1">
    <citation type="submission" date="2020-11" db="EMBL/GenBank/DDBJ databases">
        <title>Adaptations for nitrogen fixation in a non-lichenized fungal sporocarp promotes dispersal by wood-feeding termites.</title>
        <authorList>
            <consortium name="DOE Joint Genome Institute"/>
            <person name="Koch R.A."/>
            <person name="Yoon G."/>
            <person name="Arayal U."/>
            <person name="Lail K."/>
            <person name="Amirebrahimi M."/>
            <person name="Labutti K."/>
            <person name="Lipzen A."/>
            <person name="Riley R."/>
            <person name="Barry K."/>
            <person name="Henrissat B."/>
            <person name="Grigoriev I.V."/>
            <person name="Herr J.R."/>
            <person name="Aime M.C."/>
        </authorList>
    </citation>
    <scope>NUCLEOTIDE SEQUENCE</scope>
    <source>
        <strain evidence="1">MCA 3950</strain>
    </source>
</reference>
<dbReference type="Gene3D" id="1.20.1280.50">
    <property type="match status" value="1"/>
</dbReference>
<evidence type="ECO:0000313" key="2">
    <source>
        <dbReference type="Proteomes" id="UP000812287"/>
    </source>
</evidence>
<gene>
    <name evidence="1" type="ORF">BT62DRAFT_996924</name>
</gene>